<name>A0ABT0RLY6_9SPHN</name>
<comment type="similarity">
    <text evidence="2">Belongs to the FAD-binding monooxygenase family.</text>
</comment>
<protein>
    <submittedName>
        <fullName evidence="4">NAD(P)/FAD-dependent oxidoreductase</fullName>
    </submittedName>
</protein>
<dbReference type="EMBL" id="JAMGBD010000001">
    <property type="protein sequence ID" value="MCL6683651.1"/>
    <property type="molecule type" value="Genomic_DNA"/>
</dbReference>
<dbReference type="PRINTS" id="PR00469">
    <property type="entry name" value="PNDRDTASEII"/>
</dbReference>
<comment type="cofactor">
    <cofactor evidence="1">
        <name>FAD</name>
        <dbReference type="ChEBI" id="CHEBI:57692"/>
    </cofactor>
</comment>
<accession>A0ABT0RLY6</accession>
<sequence>MGDAECVDVLIVGAGLSGIGAAAHLRRGCPDKSFLILEGRDAIGGTWDLFRYPGIRSDSDMYTLGYRFKPWTGPKAIADGPSIRAYVRETATEHGIDEHIRFGHRVVAADWSSSEALWRVETKTADGPVAFSCRFLVMASGYYDYDQGFRPRWDGEESFAGEIVHPQFWPEGLDYAGKRVVVIGSGATAVTLVPEIARKAAHVTMVQRSPSYIVARPSIDGIAEWLKRRLPAGAAYALTRWKNVLLSSFFFRLARRRPEKTAAKLIDMARDEVGEGFNSADFTPGYKPWDQRLCLVPDGDLFRSIRDGNVSITTGAIDRFTPGGLTLVTGEEVAADVIVTATGLKVVPLGKVRLSVDGKATDPAAAMVYKGMMLSDVPNFMFIFGYTNASWTLKADLTSEYLVRLLKRMDSSRARVAVAPRNSSVNEVPFLDFTSGYVKRALEVLPKQGERRPWRLYQNYWLDLLTLRFGKIEDGTLVLERG</sequence>
<gene>
    <name evidence="4" type="ORF">LZ536_07035</name>
</gene>
<evidence type="ECO:0000256" key="3">
    <source>
        <dbReference type="ARBA" id="ARBA00023033"/>
    </source>
</evidence>
<dbReference type="SUPFAM" id="SSF51905">
    <property type="entry name" value="FAD/NAD(P)-binding domain"/>
    <property type="match status" value="1"/>
</dbReference>
<organism evidence="4 5">
    <name type="scientific">Sphingomonas alba</name>
    <dbReference type="NCBI Taxonomy" id="2908208"/>
    <lineage>
        <taxon>Bacteria</taxon>
        <taxon>Pseudomonadati</taxon>
        <taxon>Pseudomonadota</taxon>
        <taxon>Alphaproteobacteria</taxon>
        <taxon>Sphingomonadales</taxon>
        <taxon>Sphingomonadaceae</taxon>
        <taxon>Sphingomonas</taxon>
    </lineage>
</organism>
<dbReference type="InterPro" id="IPR051820">
    <property type="entry name" value="FAD-binding_MO"/>
</dbReference>
<evidence type="ECO:0000313" key="5">
    <source>
        <dbReference type="Proteomes" id="UP001165363"/>
    </source>
</evidence>
<proteinExistence type="inferred from homology"/>
<reference evidence="4" key="1">
    <citation type="submission" date="2022-05" db="EMBL/GenBank/DDBJ databases">
        <authorList>
            <person name="Jo J.-H."/>
            <person name="Im W.-T."/>
        </authorList>
    </citation>
    <scope>NUCLEOTIDE SEQUENCE</scope>
    <source>
        <strain evidence="4">SE158</strain>
    </source>
</reference>
<keyword evidence="3" id="KW-0560">Oxidoreductase</keyword>
<dbReference type="RefSeq" id="WP_249847699.1">
    <property type="nucleotide sequence ID" value="NZ_JAMGBD010000001.1"/>
</dbReference>
<evidence type="ECO:0000256" key="2">
    <source>
        <dbReference type="ARBA" id="ARBA00010139"/>
    </source>
</evidence>
<dbReference type="PANTHER" id="PTHR43872">
    <property type="entry name" value="MONOOXYGENASE, PUTATIVE (AFU_ORTHOLOGUE AFUA_8G02570)-RELATED"/>
    <property type="match status" value="1"/>
</dbReference>
<dbReference type="PANTHER" id="PTHR43872:SF1">
    <property type="entry name" value="MONOOXYGENASE, PUTATIVE (AFU_ORTHOLOGUE AFUA_8G02570)-RELATED"/>
    <property type="match status" value="1"/>
</dbReference>
<dbReference type="InterPro" id="IPR036188">
    <property type="entry name" value="FAD/NAD-bd_sf"/>
</dbReference>
<comment type="caution">
    <text evidence="4">The sequence shown here is derived from an EMBL/GenBank/DDBJ whole genome shotgun (WGS) entry which is preliminary data.</text>
</comment>
<evidence type="ECO:0000256" key="1">
    <source>
        <dbReference type="ARBA" id="ARBA00001974"/>
    </source>
</evidence>
<evidence type="ECO:0000313" key="4">
    <source>
        <dbReference type="EMBL" id="MCL6683651.1"/>
    </source>
</evidence>
<keyword evidence="5" id="KW-1185">Reference proteome</keyword>
<dbReference type="Pfam" id="PF13738">
    <property type="entry name" value="Pyr_redox_3"/>
    <property type="match status" value="1"/>
</dbReference>
<keyword evidence="3" id="KW-0503">Monooxygenase</keyword>
<dbReference type="Proteomes" id="UP001165363">
    <property type="component" value="Unassembled WGS sequence"/>
</dbReference>
<dbReference type="Gene3D" id="3.50.50.60">
    <property type="entry name" value="FAD/NAD(P)-binding domain"/>
    <property type="match status" value="3"/>
</dbReference>